<sequence>MKGLAPKITLAFLFAIIVTLLLYSLILNQSIDDQFNEYIQANLLANNEKIANALGQAYMMDGRWTPTTGLDISSFVILDGISLRVRDLNNFVVWNSINIHPDITTLFLLQSEQSTTTVAYPISVNRDVVGYVDITYLGDIPLGDIEEGFKSSINKSLISTAIFATIFAIFLSVIFSSGITLPLTKMTNIATELRKGDLRQRMSVGTSNDEISELAIAINHLAETLEKEEKLRKNITADIAHELRTPLMTLQGQLEAMIDEIIDPTPETISSCQEEVIRLSSLIQDLEQLTTAESASFELNKEVLSLTDIARTVVDSFETQAKQKDMSLSFYASKKSYIDADKGKLTQILINLVSNAIKYSRPKDKVTVKISQSDGIVQLKVSDTGLGISEDDLPYIFERFYRGDKSRNRDTGGSGIGLAIVKSLVEAHNWQISVESALQKGTTFTLKMPAYKIYNQNA</sequence>
<dbReference type="PROSITE" id="PS50885">
    <property type="entry name" value="HAMP"/>
    <property type="match status" value="1"/>
</dbReference>
<dbReference type="InterPro" id="IPR003661">
    <property type="entry name" value="HisK_dim/P_dom"/>
</dbReference>
<evidence type="ECO:0000259" key="10">
    <source>
        <dbReference type="PROSITE" id="PS50885"/>
    </source>
</evidence>
<evidence type="ECO:0000256" key="6">
    <source>
        <dbReference type="ARBA" id="ARBA00022777"/>
    </source>
</evidence>
<dbReference type="Gene3D" id="6.10.340.10">
    <property type="match status" value="1"/>
</dbReference>
<dbReference type="SMART" id="SM00304">
    <property type="entry name" value="HAMP"/>
    <property type="match status" value="1"/>
</dbReference>
<feature type="domain" description="Histidine kinase" evidence="9">
    <location>
        <begin position="238"/>
        <end position="452"/>
    </location>
</feature>
<dbReference type="InterPro" id="IPR036890">
    <property type="entry name" value="HATPase_C_sf"/>
</dbReference>
<dbReference type="InterPro" id="IPR003594">
    <property type="entry name" value="HATPase_dom"/>
</dbReference>
<dbReference type="SMART" id="SM00388">
    <property type="entry name" value="HisKA"/>
    <property type="match status" value="1"/>
</dbReference>
<feature type="domain" description="HAMP" evidence="10">
    <location>
        <begin position="177"/>
        <end position="230"/>
    </location>
</feature>
<dbReference type="InterPro" id="IPR003660">
    <property type="entry name" value="HAMP_dom"/>
</dbReference>
<dbReference type="FunFam" id="3.30.565.10:FF:000006">
    <property type="entry name" value="Sensor histidine kinase WalK"/>
    <property type="match status" value="1"/>
</dbReference>
<dbReference type="GO" id="GO:0016036">
    <property type="term" value="P:cellular response to phosphate starvation"/>
    <property type="evidence" value="ECO:0007669"/>
    <property type="project" value="TreeGrafter"/>
</dbReference>
<evidence type="ECO:0000313" key="11">
    <source>
        <dbReference type="EMBL" id="OEF96091.1"/>
    </source>
</evidence>
<evidence type="ECO:0000313" key="12">
    <source>
        <dbReference type="Proteomes" id="UP000094296"/>
    </source>
</evidence>
<feature type="transmembrane region" description="Helical" evidence="8">
    <location>
        <begin position="157"/>
        <end position="179"/>
    </location>
</feature>
<dbReference type="CDD" id="cd06225">
    <property type="entry name" value="HAMP"/>
    <property type="match status" value="1"/>
</dbReference>
<evidence type="ECO:0000256" key="3">
    <source>
        <dbReference type="ARBA" id="ARBA00012438"/>
    </source>
</evidence>
<comment type="subcellular location">
    <subcellularLocation>
        <location evidence="2">Membrane</location>
    </subcellularLocation>
</comment>
<keyword evidence="8" id="KW-1133">Transmembrane helix</keyword>
<name>A0A1E5FZT7_9FIRM</name>
<keyword evidence="8" id="KW-0472">Membrane</keyword>
<keyword evidence="8" id="KW-0812">Transmembrane</keyword>
<dbReference type="SMART" id="SM00387">
    <property type="entry name" value="HATPase_c"/>
    <property type="match status" value="1"/>
</dbReference>
<dbReference type="RefSeq" id="WP_069644012.1">
    <property type="nucleotide sequence ID" value="NZ_MIJE01000033.1"/>
</dbReference>
<dbReference type="PROSITE" id="PS50109">
    <property type="entry name" value="HIS_KIN"/>
    <property type="match status" value="1"/>
</dbReference>
<dbReference type="CDD" id="cd00082">
    <property type="entry name" value="HisKA"/>
    <property type="match status" value="1"/>
</dbReference>
<protein>
    <recommendedName>
        <fullName evidence="3">histidine kinase</fullName>
        <ecNumber evidence="3">2.7.13.3</ecNumber>
    </recommendedName>
</protein>
<dbReference type="InterPro" id="IPR036097">
    <property type="entry name" value="HisK_dim/P_sf"/>
</dbReference>
<dbReference type="InterPro" id="IPR004358">
    <property type="entry name" value="Sig_transdc_His_kin-like_C"/>
</dbReference>
<dbReference type="CDD" id="cd00075">
    <property type="entry name" value="HATPase"/>
    <property type="match status" value="1"/>
</dbReference>
<evidence type="ECO:0000256" key="7">
    <source>
        <dbReference type="ARBA" id="ARBA00023012"/>
    </source>
</evidence>
<dbReference type="Pfam" id="PF00512">
    <property type="entry name" value="HisKA"/>
    <property type="match status" value="1"/>
</dbReference>
<comment type="catalytic activity">
    <reaction evidence="1">
        <text>ATP + protein L-histidine = ADP + protein N-phospho-L-histidine.</text>
        <dbReference type="EC" id="2.7.13.3"/>
    </reaction>
</comment>
<dbReference type="GO" id="GO:0005886">
    <property type="term" value="C:plasma membrane"/>
    <property type="evidence" value="ECO:0007669"/>
    <property type="project" value="TreeGrafter"/>
</dbReference>
<keyword evidence="6" id="KW-0418">Kinase</keyword>
<keyword evidence="4" id="KW-0597">Phosphoprotein</keyword>
<dbReference type="AlphaFoldDB" id="A0A1E5FZT7"/>
<feature type="transmembrane region" description="Helical" evidence="8">
    <location>
        <begin position="6"/>
        <end position="26"/>
    </location>
</feature>
<dbReference type="Proteomes" id="UP000094296">
    <property type="component" value="Unassembled WGS sequence"/>
</dbReference>
<dbReference type="STRING" id="766136.BHF68_10165"/>
<reference evidence="11 12" key="1">
    <citation type="submission" date="2016-09" db="EMBL/GenBank/DDBJ databases">
        <title>Draft genome sequence for the type strain of Desulfuribacillus alkaliarsenatis AHT28, an obligately anaerobic, sulfidogenic bacterium isolated from Russian soda lake sediments.</title>
        <authorList>
            <person name="Abin C.A."/>
            <person name="Hollibaugh J.T."/>
        </authorList>
    </citation>
    <scope>NUCLEOTIDE SEQUENCE [LARGE SCALE GENOMIC DNA]</scope>
    <source>
        <strain evidence="11 12">AHT28</strain>
    </source>
</reference>
<evidence type="ECO:0000259" key="9">
    <source>
        <dbReference type="PROSITE" id="PS50109"/>
    </source>
</evidence>
<dbReference type="GO" id="GO:0000155">
    <property type="term" value="F:phosphorelay sensor kinase activity"/>
    <property type="evidence" value="ECO:0007669"/>
    <property type="project" value="InterPro"/>
</dbReference>
<keyword evidence="5" id="KW-0808">Transferase</keyword>
<evidence type="ECO:0000256" key="5">
    <source>
        <dbReference type="ARBA" id="ARBA00022679"/>
    </source>
</evidence>
<dbReference type="PANTHER" id="PTHR45453">
    <property type="entry name" value="PHOSPHATE REGULON SENSOR PROTEIN PHOR"/>
    <property type="match status" value="1"/>
</dbReference>
<dbReference type="Pfam" id="PF00672">
    <property type="entry name" value="HAMP"/>
    <property type="match status" value="1"/>
</dbReference>
<dbReference type="GO" id="GO:0004721">
    <property type="term" value="F:phosphoprotein phosphatase activity"/>
    <property type="evidence" value="ECO:0007669"/>
    <property type="project" value="TreeGrafter"/>
</dbReference>
<dbReference type="Pfam" id="PF02518">
    <property type="entry name" value="HATPase_c"/>
    <property type="match status" value="1"/>
</dbReference>
<organism evidence="11 12">
    <name type="scientific">Desulfuribacillus alkaliarsenatis</name>
    <dbReference type="NCBI Taxonomy" id="766136"/>
    <lineage>
        <taxon>Bacteria</taxon>
        <taxon>Bacillati</taxon>
        <taxon>Bacillota</taxon>
        <taxon>Desulfuribacillia</taxon>
        <taxon>Desulfuribacillales</taxon>
        <taxon>Desulfuribacillaceae</taxon>
        <taxon>Desulfuribacillus</taxon>
    </lineage>
</organism>
<dbReference type="InterPro" id="IPR005467">
    <property type="entry name" value="His_kinase_dom"/>
</dbReference>
<dbReference type="EC" id="2.7.13.3" evidence="3"/>
<evidence type="ECO:0000256" key="1">
    <source>
        <dbReference type="ARBA" id="ARBA00000085"/>
    </source>
</evidence>
<dbReference type="EMBL" id="MIJE01000033">
    <property type="protein sequence ID" value="OEF96091.1"/>
    <property type="molecule type" value="Genomic_DNA"/>
</dbReference>
<proteinExistence type="predicted"/>
<evidence type="ECO:0000256" key="2">
    <source>
        <dbReference type="ARBA" id="ARBA00004370"/>
    </source>
</evidence>
<dbReference type="Gene3D" id="1.10.287.130">
    <property type="match status" value="1"/>
</dbReference>
<dbReference type="SUPFAM" id="SSF47384">
    <property type="entry name" value="Homodimeric domain of signal transducing histidine kinase"/>
    <property type="match status" value="1"/>
</dbReference>
<dbReference type="Gene3D" id="3.30.565.10">
    <property type="entry name" value="Histidine kinase-like ATPase, C-terminal domain"/>
    <property type="match status" value="1"/>
</dbReference>
<gene>
    <name evidence="11" type="ORF">BHF68_10165</name>
</gene>
<keyword evidence="7" id="KW-0902">Two-component regulatory system</keyword>
<keyword evidence="12" id="KW-1185">Reference proteome</keyword>
<comment type="caution">
    <text evidence="11">The sequence shown here is derived from an EMBL/GenBank/DDBJ whole genome shotgun (WGS) entry which is preliminary data.</text>
</comment>
<dbReference type="SUPFAM" id="SSF158472">
    <property type="entry name" value="HAMP domain-like"/>
    <property type="match status" value="1"/>
</dbReference>
<dbReference type="PANTHER" id="PTHR45453:SF1">
    <property type="entry name" value="PHOSPHATE REGULON SENSOR PROTEIN PHOR"/>
    <property type="match status" value="1"/>
</dbReference>
<dbReference type="OrthoDB" id="9813151at2"/>
<evidence type="ECO:0000256" key="4">
    <source>
        <dbReference type="ARBA" id="ARBA00022553"/>
    </source>
</evidence>
<dbReference type="InterPro" id="IPR050351">
    <property type="entry name" value="BphY/WalK/GraS-like"/>
</dbReference>
<dbReference type="PRINTS" id="PR00344">
    <property type="entry name" value="BCTRLSENSOR"/>
</dbReference>
<dbReference type="SUPFAM" id="SSF55874">
    <property type="entry name" value="ATPase domain of HSP90 chaperone/DNA topoisomerase II/histidine kinase"/>
    <property type="match status" value="1"/>
</dbReference>
<accession>A0A1E5FZT7</accession>
<evidence type="ECO:0000256" key="8">
    <source>
        <dbReference type="SAM" id="Phobius"/>
    </source>
</evidence>